<comment type="caution">
    <text evidence="1">The sequence shown here is derived from an EMBL/GenBank/DDBJ whole genome shotgun (WGS) entry which is preliminary data.</text>
</comment>
<protein>
    <submittedName>
        <fullName evidence="1">Uncharacterized protein</fullName>
    </submittedName>
</protein>
<sequence>MLTLEQAPTAEAMPALAAQLKTLQVDAVSVRQVQRGIGQVDPLQVLADGLGYAYRFIAAGKDDGQTQRGQAVLTRLPIAAESGPDQPGLNYLRLDDGRHTVAVYTDAGAGAAQLPALVTRSRLGAPAVLLGAVAGESAKAAGFDPARVALEADASYSAMASRPPAVRRSRWKAVPCAPPC</sequence>
<evidence type="ECO:0000313" key="2">
    <source>
        <dbReference type="Proteomes" id="UP000243478"/>
    </source>
</evidence>
<dbReference type="Proteomes" id="UP000243478">
    <property type="component" value="Unassembled WGS sequence"/>
</dbReference>
<evidence type="ECO:0000313" key="1">
    <source>
        <dbReference type="EMBL" id="KKD57185.1"/>
    </source>
</evidence>
<gene>
    <name evidence="1" type="ORF">VM57_12100</name>
</gene>
<name>A0A0F5ZQE7_STEMA</name>
<organism evidence="1 2">
    <name type="scientific">Stenotrophomonas maltophilia</name>
    <name type="common">Pseudomonas maltophilia</name>
    <name type="synonym">Xanthomonas maltophilia</name>
    <dbReference type="NCBI Taxonomy" id="40324"/>
    <lineage>
        <taxon>Bacteria</taxon>
        <taxon>Pseudomonadati</taxon>
        <taxon>Pseudomonadota</taxon>
        <taxon>Gammaproteobacteria</taxon>
        <taxon>Lysobacterales</taxon>
        <taxon>Lysobacteraceae</taxon>
        <taxon>Stenotrophomonas</taxon>
        <taxon>Stenotrophomonas maltophilia group</taxon>
    </lineage>
</organism>
<dbReference type="EMBL" id="JZRZ01000019">
    <property type="protein sequence ID" value="KKD57185.1"/>
    <property type="molecule type" value="Genomic_DNA"/>
</dbReference>
<reference evidence="1 2" key="1">
    <citation type="submission" date="2015-03" db="EMBL/GenBank/DDBJ databases">
        <title>Draft genome of Stenotrophomonas maltophila isolated from urine specimen.</title>
        <authorList>
            <person name="Murugan N."/>
            <person name="Malathi J."/>
            <person name="Umashankar V."/>
            <person name="Madhavan H."/>
        </authorList>
    </citation>
    <scope>NUCLEOTIDE SEQUENCE [LARGE SCALE GENOMIC DNA]</scope>
    <source>
        <strain evidence="1 2">JMNMN1</strain>
    </source>
</reference>
<dbReference type="InterPro" id="IPR036691">
    <property type="entry name" value="Endo/exonu/phosph_ase_sf"/>
</dbReference>
<dbReference type="AlphaFoldDB" id="A0A0F5ZQE7"/>
<dbReference type="PATRIC" id="fig|40324.63.peg.4475"/>
<proteinExistence type="predicted"/>
<accession>A0A0F5ZQE7</accession>
<dbReference type="Gene3D" id="3.60.10.10">
    <property type="entry name" value="Endonuclease/exonuclease/phosphatase"/>
    <property type="match status" value="1"/>
</dbReference>